<gene>
    <name evidence="1" type="ORF">AVEN_131884_1</name>
</gene>
<keyword evidence="2" id="KW-1185">Reference proteome</keyword>
<dbReference type="EMBL" id="BGPR01008763">
    <property type="protein sequence ID" value="GBN35901.1"/>
    <property type="molecule type" value="Genomic_DNA"/>
</dbReference>
<protein>
    <submittedName>
        <fullName evidence="1">Uncharacterized protein</fullName>
    </submittedName>
</protein>
<evidence type="ECO:0000313" key="1">
    <source>
        <dbReference type="EMBL" id="GBN35901.1"/>
    </source>
</evidence>
<dbReference type="AlphaFoldDB" id="A0A4Y2N9G7"/>
<accession>A0A4Y2N9G7</accession>
<organism evidence="1 2">
    <name type="scientific">Araneus ventricosus</name>
    <name type="common">Orbweaver spider</name>
    <name type="synonym">Epeira ventricosa</name>
    <dbReference type="NCBI Taxonomy" id="182803"/>
    <lineage>
        <taxon>Eukaryota</taxon>
        <taxon>Metazoa</taxon>
        <taxon>Ecdysozoa</taxon>
        <taxon>Arthropoda</taxon>
        <taxon>Chelicerata</taxon>
        <taxon>Arachnida</taxon>
        <taxon>Araneae</taxon>
        <taxon>Araneomorphae</taxon>
        <taxon>Entelegynae</taxon>
        <taxon>Araneoidea</taxon>
        <taxon>Araneidae</taxon>
        <taxon>Araneus</taxon>
    </lineage>
</organism>
<dbReference type="OrthoDB" id="8122238at2759"/>
<name>A0A4Y2N9G7_ARAVE</name>
<dbReference type="Proteomes" id="UP000499080">
    <property type="component" value="Unassembled WGS sequence"/>
</dbReference>
<sequence length="177" mass="20053">MTFANVLKSQLPKINKKKKFVSLVYPKDENTSSEETKSTLFSSIAPSKLNIGVKNVKKVQNGGVAVECNTEEQLEKIIKEINSNPSLQGKVETRSPVRRDPRIIIYDVDDSISKENFMQTFCQQNNVDNSKISGIFNLKSKTKDKVHWVLQTDPKVFKVLMRRKFTSNGQGSQLENS</sequence>
<proteinExistence type="predicted"/>
<reference evidence="1 2" key="1">
    <citation type="journal article" date="2019" name="Sci. Rep.">
        <title>Orb-weaving spider Araneus ventricosus genome elucidates the spidroin gene catalogue.</title>
        <authorList>
            <person name="Kono N."/>
            <person name="Nakamura H."/>
            <person name="Ohtoshi R."/>
            <person name="Moran D.A.P."/>
            <person name="Shinohara A."/>
            <person name="Yoshida Y."/>
            <person name="Fujiwara M."/>
            <person name="Mori M."/>
            <person name="Tomita M."/>
            <person name="Arakawa K."/>
        </authorList>
    </citation>
    <scope>NUCLEOTIDE SEQUENCE [LARGE SCALE GENOMIC DNA]</scope>
</reference>
<comment type="caution">
    <text evidence="1">The sequence shown here is derived from an EMBL/GenBank/DDBJ whole genome shotgun (WGS) entry which is preliminary data.</text>
</comment>
<evidence type="ECO:0000313" key="2">
    <source>
        <dbReference type="Proteomes" id="UP000499080"/>
    </source>
</evidence>